<organism evidence="2">
    <name type="scientific">Nicotiana tabacum</name>
    <name type="common">Common tobacco</name>
    <dbReference type="NCBI Taxonomy" id="4097"/>
    <lineage>
        <taxon>Eukaryota</taxon>
        <taxon>Viridiplantae</taxon>
        <taxon>Streptophyta</taxon>
        <taxon>Embryophyta</taxon>
        <taxon>Tracheophyta</taxon>
        <taxon>Spermatophyta</taxon>
        <taxon>Magnoliopsida</taxon>
        <taxon>eudicotyledons</taxon>
        <taxon>Gunneridae</taxon>
        <taxon>Pentapetalae</taxon>
        <taxon>asterids</taxon>
        <taxon>lamiids</taxon>
        <taxon>Solanales</taxon>
        <taxon>Solanaceae</taxon>
        <taxon>Nicotianoideae</taxon>
        <taxon>Nicotianeae</taxon>
        <taxon>Nicotiana</taxon>
    </lineage>
</organism>
<accession>A0A1S3X0A4</accession>
<dbReference type="InterPro" id="IPR029411">
    <property type="entry name" value="RG-lyase_III"/>
</dbReference>
<dbReference type="AlphaFoldDB" id="A0A1S3X0A4"/>
<dbReference type="InterPro" id="IPR051850">
    <property type="entry name" value="Polysacch_Lyase_4"/>
</dbReference>
<dbReference type="InterPro" id="IPR008979">
    <property type="entry name" value="Galactose-bd-like_sf"/>
</dbReference>
<evidence type="ECO:0000313" key="2">
    <source>
        <dbReference type="RefSeq" id="XP_016433327.1"/>
    </source>
</evidence>
<dbReference type="SUPFAM" id="SSF49785">
    <property type="entry name" value="Galactose-binding domain-like"/>
    <property type="match status" value="1"/>
</dbReference>
<reference evidence="2" key="1">
    <citation type="submission" date="2025-08" db="UniProtKB">
        <authorList>
            <consortium name="RefSeq"/>
        </authorList>
    </citation>
    <scope>IDENTIFICATION</scope>
</reference>
<feature type="non-terminal residue" evidence="2">
    <location>
        <position position="1"/>
    </location>
</feature>
<dbReference type="OrthoDB" id="2130367at2759"/>
<dbReference type="CDD" id="cd10317">
    <property type="entry name" value="RGL4_C"/>
    <property type="match status" value="1"/>
</dbReference>
<dbReference type="Gene3D" id="2.60.120.260">
    <property type="entry name" value="Galactose-binding domain-like"/>
    <property type="match status" value="1"/>
</dbReference>
<dbReference type="STRING" id="4097.A0A1S3X0A4"/>
<dbReference type="Pfam" id="PF14683">
    <property type="entry name" value="CBM-like"/>
    <property type="match status" value="1"/>
</dbReference>
<dbReference type="KEGG" id="nta:107759827"/>
<sequence length="161" mass="18371">FRQYGLWKQYSGLYPTNYLVYTVETSNYSRDWFYACLTQKMNVGINIYTATTWRIIFNLTSVDTASNYTLQLALAVAHEAELQVRINDGKAQEPHFTIGFIGGDNAIARHGIHGLYWLYNIGIQGNLLTKGANTIFLTQTIALTPYQGVMYDYLRLEGPHQ</sequence>
<dbReference type="OMA" id="AYRIHAY"/>
<dbReference type="PANTHER" id="PTHR32018:SF35">
    <property type="entry name" value="RHAMNOGALACTURONAN ENDOLYASE"/>
    <property type="match status" value="1"/>
</dbReference>
<dbReference type="PANTHER" id="PTHR32018">
    <property type="entry name" value="RHAMNOGALACTURONATE LYASE FAMILY PROTEIN"/>
    <property type="match status" value="1"/>
</dbReference>
<protein>
    <recommendedName>
        <fullName evidence="1">Rhamnogalacturonan lyase domain-containing protein</fullName>
    </recommendedName>
</protein>
<gene>
    <name evidence="2" type="primary">LOC107759827</name>
</gene>
<proteinExistence type="predicted"/>
<feature type="domain" description="Rhamnogalacturonan lyase" evidence="1">
    <location>
        <begin position="15"/>
        <end position="156"/>
    </location>
</feature>
<dbReference type="RefSeq" id="XP_016433327.1">
    <property type="nucleotide sequence ID" value="XM_016577841.1"/>
</dbReference>
<dbReference type="PaxDb" id="4097-A0A1S3X0A4"/>
<name>A0A1S3X0A4_TOBAC</name>
<evidence type="ECO:0000259" key="1">
    <source>
        <dbReference type="Pfam" id="PF14683"/>
    </source>
</evidence>